<gene>
    <name evidence="1" type="ORF">FCC1311_065062</name>
</gene>
<dbReference type="InParanoid" id="A0A2R5GHB1"/>
<sequence>MQRWGLRTAAAAVTAVVAHLVLHYMVRTPIPSHMQNQAAVFVPELVNRETQSALLDLLKTKGVIPSNSADTNFYEVKHEHIGEAQPLEADGTCAHRYLMPNKNRTQCILPGRIDVARAFGLTGGIDGLKENLGTLFSRLQTFGIYIFDIDAQEHAIIRSLFDSKDFLDAAAQVCPSHKQHLDPFQFNFIVQIPGQAVATHVDGVYFWGASRFAFPQWLLAVMSFSGLFKDEFVDQVQVVGYVSDWALDPVRQNPSKFGEFVYWPNKDSTSDKRMPPLPRSGNAIDGSKSIHTTTVYRPEVEPPFIDKNKPSKLQHNATTDRWDLIVGNDLVASYATEDLRISIVYRARCFRTKTDVERFQAEAHDHSRMMDLDDVLNRLVERGQQLTSTPSPPLSDRLALAVWLLDTFMRYPYPSSSSTWFPFNYCGLFSAPNWLC</sequence>
<name>A0A2R5GHB1_9STRA</name>
<evidence type="ECO:0000313" key="1">
    <source>
        <dbReference type="EMBL" id="GBG30287.1"/>
    </source>
</evidence>
<evidence type="ECO:0000313" key="2">
    <source>
        <dbReference type="Proteomes" id="UP000241890"/>
    </source>
</evidence>
<comment type="caution">
    <text evidence="1">The sequence shown here is derived from an EMBL/GenBank/DDBJ whole genome shotgun (WGS) entry which is preliminary data.</text>
</comment>
<dbReference type="Proteomes" id="UP000241890">
    <property type="component" value="Unassembled WGS sequence"/>
</dbReference>
<protein>
    <submittedName>
        <fullName evidence="1">Uncharacterized protein</fullName>
    </submittedName>
</protein>
<dbReference type="OrthoDB" id="436442at2759"/>
<dbReference type="AlphaFoldDB" id="A0A2R5GHB1"/>
<accession>A0A2R5GHB1</accession>
<organism evidence="1 2">
    <name type="scientific">Hondaea fermentalgiana</name>
    <dbReference type="NCBI Taxonomy" id="2315210"/>
    <lineage>
        <taxon>Eukaryota</taxon>
        <taxon>Sar</taxon>
        <taxon>Stramenopiles</taxon>
        <taxon>Bigyra</taxon>
        <taxon>Labyrinthulomycetes</taxon>
        <taxon>Thraustochytrida</taxon>
        <taxon>Thraustochytriidae</taxon>
        <taxon>Hondaea</taxon>
    </lineage>
</organism>
<keyword evidence="2" id="KW-1185">Reference proteome</keyword>
<proteinExistence type="predicted"/>
<dbReference type="EMBL" id="BEYU01000074">
    <property type="protein sequence ID" value="GBG30287.1"/>
    <property type="molecule type" value="Genomic_DNA"/>
</dbReference>
<reference evidence="1 2" key="1">
    <citation type="submission" date="2017-12" db="EMBL/GenBank/DDBJ databases">
        <title>Sequencing, de novo assembly and annotation of complete genome of a new Thraustochytrid species, strain FCC1311.</title>
        <authorList>
            <person name="Sedici K."/>
            <person name="Godart F."/>
            <person name="Aiese Cigliano R."/>
            <person name="Sanseverino W."/>
            <person name="Barakat M."/>
            <person name="Ortet P."/>
            <person name="Marechal E."/>
            <person name="Cagnac O."/>
            <person name="Amato A."/>
        </authorList>
    </citation>
    <scope>NUCLEOTIDE SEQUENCE [LARGE SCALE GENOMIC DNA]</scope>
</reference>